<protein>
    <recommendedName>
        <fullName evidence="2">DUF7595 domain-containing protein</fullName>
    </recommendedName>
</protein>
<evidence type="ECO:0000313" key="3">
    <source>
        <dbReference type="EMBL" id="TVU37382.1"/>
    </source>
</evidence>
<reference evidence="3 4" key="1">
    <citation type="journal article" date="2019" name="Sci. Rep.">
        <title>A high-quality genome of Eragrostis curvula grass provides insights into Poaceae evolution and supports new strategies to enhance forage quality.</title>
        <authorList>
            <person name="Carballo J."/>
            <person name="Santos B.A.C.M."/>
            <person name="Zappacosta D."/>
            <person name="Garbus I."/>
            <person name="Selva J.P."/>
            <person name="Gallo C.A."/>
            <person name="Diaz A."/>
            <person name="Albertini E."/>
            <person name="Caccamo M."/>
            <person name="Echenique V."/>
        </authorList>
    </citation>
    <scope>NUCLEOTIDE SEQUENCE [LARGE SCALE GENOMIC DNA]</scope>
    <source>
        <strain evidence="4">cv. Victoria</strain>
        <tissue evidence="3">Leaf</tissue>
    </source>
</reference>
<feature type="region of interest" description="Disordered" evidence="1">
    <location>
        <begin position="1"/>
        <end position="22"/>
    </location>
</feature>
<gene>
    <name evidence="3" type="ORF">EJB05_10693</name>
</gene>
<dbReference type="CDD" id="cd09917">
    <property type="entry name" value="F-box_SF"/>
    <property type="match status" value="1"/>
</dbReference>
<dbReference type="Pfam" id="PF24523">
    <property type="entry name" value="DUF7595"/>
    <property type="match status" value="1"/>
</dbReference>
<dbReference type="AlphaFoldDB" id="A0A5J9VLT9"/>
<dbReference type="EMBL" id="RWGY01000007">
    <property type="protein sequence ID" value="TVU37382.1"/>
    <property type="molecule type" value="Genomic_DNA"/>
</dbReference>
<feature type="non-terminal residue" evidence="3">
    <location>
        <position position="1"/>
    </location>
</feature>
<comment type="caution">
    <text evidence="3">The sequence shown here is derived from an EMBL/GenBank/DDBJ whole genome shotgun (WGS) entry which is preliminary data.</text>
</comment>
<evidence type="ECO:0000313" key="4">
    <source>
        <dbReference type="Proteomes" id="UP000324897"/>
    </source>
</evidence>
<evidence type="ECO:0000256" key="1">
    <source>
        <dbReference type="SAM" id="MobiDB-lite"/>
    </source>
</evidence>
<dbReference type="PANTHER" id="PTHR35828:SF23">
    <property type="entry name" value="F-BOX DOMAIN-CONTAINING PROTEIN"/>
    <property type="match status" value="1"/>
</dbReference>
<feature type="domain" description="DUF7595" evidence="2">
    <location>
        <begin position="150"/>
        <end position="398"/>
    </location>
</feature>
<name>A0A5J9VLT9_9POAL</name>
<accession>A0A5J9VLT9</accession>
<sequence>MAGRGDVARSRTQAGARRQHEQTPSLPIDIVLEIAACSDPATLVRCAATCREVRSRFTDDPTFRGRLRLRHTDRFVLPLLRGHFVGKFFCSDPEDDDVRLVDTTAADATCRLITADECFASGPNGEHLMNWLRIRSMWSREGLLLIRTHKELRVCDPATRLLAVTPETLAGHSKFSRHGWRRQNTVLHDICISKLFLLSMVHGAPTPKSGLLICSDKHTTRRPSDPLVVDGVVHWLCLTDIGGYVLMLNVKAARVTLTTLPTIFPHINKPGRNISYLLATNSACGSPIVLVADEEKISIWVQSKHTKRWKDQPQVVIKNEEIPRFNNVGDLLEDRPGTDHVHLEWFAERSGAVLIYFPYRCFFWLDLQSKKIVRWYPDGEDEYNTVYCPYEMDLSSWVPTFTSRL</sequence>
<evidence type="ECO:0000259" key="2">
    <source>
        <dbReference type="Pfam" id="PF24523"/>
    </source>
</evidence>
<dbReference type="OrthoDB" id="620691at2759"/>
<keyword evidence="4" id="KW-1185">Reference proteome</keyword>
<dbReference type="Proteomes" id="UP000324897">
    <property type="component" value="Chromosome 4"/>
</dbReference>
<dbReference type="InterPro" id="IPR036047">
    <property type="entry name" value="F-box-like_dom_sf"/>
</dbReference>
<dbReference type="InterPro" id="IPR056016">
    <property type="entry name" value="DUF7595"/>
</dbReference>
<dbReference type="SUPFAM" id="SSF81383">
    <property type="entry name" value="F-box domain"/>
    <property type="match status" value="1"/>
</dbReference>
<organism evidence="3 4">
    <name type="scientific">Eragrostis curvula</name>
    <name type="common">weeping love grass</name>
    <dbReference type="NCBI Taxonomy" id="38414"/>
    <lineage>
        <taxon>Eukaryota</taxon>
        <taxon>Viridiplantae</taxon>
        <taxon>Streptophyta</taxon>
        <taxon>Embryophyta</taxon>
        <taxon>Tracheophyta</taxon>
        <taxon>Spermatophyta</taxon>
        <taxon>Magnoliopsida</taxon>
        <taxon>Liliopsida</taxon>
        <taxon>Poales</taxon>
        <taxon>Poaceae</taxon>
        <taxon>PACMAD clade</taxon>
        <taxon>Chloridoideae</taxon>
        <taxon>Eragrostideae</taxon>
        <taxon>Eragrostidinae</taxon>
        <taxon>Eragrostis</taxon>
    </lineage>
</organism>
<dbReference type="Gramene" id="TVU37382">
    <property type="protein sequence ID" value="TVU37382"/>
    <property type="gene ID" value="EJB05_10693"/>
</dbReference>
<dbReference type="PANTHER" id="PTHR35828">
    <property type="entry name" value="OS08G0203800 PROTEIN-RELATED"/>
    <property type="match status" value="1"/>
</dbReference>
<proteinExistence type="predicted"/>